<evidence type="ECO:0000313" key="2">
    <source>
        <dbReference type="Proteomes" id="UP000008817"/>
    </source>
</evidence>
<name>B3PVN3_RHIE6</name>
<dbReference type="Gene3D" id="2.40.10.10">
    <property type="entry name" value="Trypsin-like serine proteases"/>
    <property type="match status" value="1"/>
</dbReference>
<dbReference type="Proteomes" id="UP000008817">
    <property type="component" value="Chromosome"/>
</dbReference>
<organism evidence="1 2">
    <name type="scientific">Rhizobium etli (strain CIAT 652)</name>
    <dbReference type="NCBI Taxonomy" id="491916"/>
    <lineage>
        <taxon>Bacteria</taxon>
        <taxon>Pseudomonadati</taxon>
        <taxon>Pseudomonadota</taxon>
        <taxon>Alphaproteobacteria</taxon>
        <taxon>Hyphomicrobiales</taxon>
        <taxon>Rhizobiaceae</taxon>
        <taxon>Rhizobium/Agrobacterium group</taxon>
        <taxon>Rhizobium</taxon>
    </lineage>
</organism>
<proteinExistence type="predicted"/>
<evidence type="ECO:0008006" key="3">
    <source>
        <dbReference type="Google" id="ProtNLM"/>
    </source>
</evidence>
<protein>
    <recommendedName>
        <fullName evidence="3">Trypsin-like peptidase</fullName>
    </recommendedName>
</protein>
<dbReference type="InterPro" id="IPR009003">
    <property type="entry name" value="Peptidase_S1_PA"/>
</dbReference>
<dbReference type="AlphaFoldDB" id="B3PVN3"/>
<dbReference type="InterPro" id="IPR043504">
    <property type="entry name" value="Peptidase_S1_PA_chymotrypsin"/>
</dbReference>
<dbReference type="SUPFAM" id="SSF50494">
    <property type="entry name" value="Trypsin-like serine proteases"/>
    <property type="match status" value="1"/>
</dbReference>
<dbReference type="Pfam" id="PF13365">
    <property type="entry name" value="Trypsin_2"/>
    <property type="match status" value="1"/>
</dbReference>
<dbReference type="eggNOG" id="COG0265">
    <property type="taxonomic scope" value="Bacteria"/>
</dbReference>
<dbReference type="EMBL" id="CP001074">
    <property type="protein sequence ID" value="ACE92253.1"/>
    <property type="molecule type" value="Genomic_DNA"/>
</dbReference>
<gene>
    <name evidence="1" type="ordered locus">RHECIAT_CH0003305</name>
</gene>
<reference evidence="1 2" key="1">
    <citation type="submission" date="2008-04" db="EMBL/GenBank/DDBJ databases">
        <title>Genome diversity and DNA divergence of Rhizobium etli.</title>
        <authorList>
            <person name="Gonzalez V."/>
            <person name="Acosta J.L."/>
            <person name="Santamaria R.I."/>
            <person name="Bustos P."/>
            <person name="Hernandez-Gonzalez I.L."/>
            <person name="Fernandez J.L."/>
            <person name="Diaz R."/>
            <person name="Flores M."/>
            <person name="Mora J."/>
            <person name="Palacios R."/>
            <person name="Davila G."/>
        </authorList>
    </citation>
    <scope>NUCLEOTIDE SEQUENCE [LARGE SCALE GENOMIC DNA]</scope>
    <source>
        <strain evidence="1 2">CIAT 652</strain>
    </source>
</reference>
<accession>B3PVN3</accession>
<dbReference type="HOGENOM" id="CLU_754144_0_0_5"/>
<evidence type="ECO:0000313" key="1">
    <source>
        <dbReference type="EMBL" id="ACE92253.1"/>
    </source>
</evidence>
<sequence length="367" mass="39424">MECQMPLADHPNYPITVATCEDRNQDRRLHALLPEHSETATLFRVHDPFGLRKAIVPIFQADRNDILTGLGTGFALDPWGSFLTADHVTDFLRIGANQSGQMAIRPGLSALALLGMGLVFGEVGVPREALAVMASLRTPLVEVEDPLNFVAAASTRPIDVTFLNAAMPPPSDMIGNLPMRRHPSTPGVGELVVAVGFPEIELAHGAASDLPTSITEGMFAAYGIVTRHHPEGRDRSAPTPVFEVRANWPSGMSGGPVFNANGEVIGLVSRSIQPADGEELGTAWATWLAASIPPEHPTVSWPESIDPADFHFRRAWGALRLDPWTLKGFPSTRTDATALAASLGDGFEARMVSQRLGTETYITMSPA</sequence>
<dbReference type="KEGG" id="rec:RHECIAT_CH0003305"/>